<dbReference type="OrthoDB" id="5919882at2759"/>
<reference evidence="3" key="1">
    <citation type="journal article" date="2015" name="Nat. Genet.">
        <title>The genome and transcriptome of the zoonotic hookworm Ancylostoma ceylanicum identify infection-specific gene families.</title>
        <authorList>
            <person name="Schwarz E.M."/>
            <person name="Hu Y."/>
            <person name="Antoshechkin I."/>
            <person name="Miller M.M."/>
            <person name="Sternberg P.W."/>
            <person name="Aroian R.V."/>
        </authorList>
    </citation>
    <scope>NUCLEOTIDE SEQUENCE</scope>
    <source>
        <strain evidence="3">HY135</strain>
    </source>
</reference>
<keyword evidence="1" id="KW-1133">Transmembrane helix</keyword>
<dbReference type="AlphaFoldDB" id="A0A016UI04"/>
<feature type="transmembrane region" description="Helical" evidence="1">
    <location>
        <begin position="51"/>
        <end position="70"/>
    </location>
</feature>
<comment type="caution">
    <text evidence="2">The sequence shown here is derived from an EMBL/GenBank/DDBJ whole genome shotgun (WGS) entry which is preliminary data.</text>
</comment>
<keyword evidence="1" id="KW-0472">Membrane</keyword>
<protein>
    <submittedName>
        <fullName evidence="2">Uncharacterized protein</fullName>
    </submittedName>
</protein>
<sequence>MFQMSDDDYCSFSEREQATAPTLDRAGLAHLLGRPPAYTPPGQPKRSSSRINFLLGVTIAQFILTGLLLYGGVSCELYTGGFYCSYYTNIWMPCFCIVNSLVGIVAAIICHDVVLFAHLFMSAIGIAVGTASAVISVIDYTTIGTKAWCHKHGVFCLIPEYDAERIRHIGQHYGRENFLECVWQFKIGLTIVVLSVIGVICVVVLKLLSIILCALRIKRWPRLSH</sequence>
<gene>
    <name evidence="2" type="primary">Acey_s0041.g432</name>
    <name evidence="2" type="ORF">Y032_0041g432</name>
</gene>
<keyword evidence="3" id="KW-1185">Reference proteome</keyword>
<feature type="transmembrane region" description="Helical" evidence="1">
    <location>
        <begin position="116"/>
        <end position="138"/>
    </location>
</feature>
<dbReference type="EMBL" id="JARK01001377">
    <property type="protein sequence ID" value="EYC14253.1"/>
    <property type="molecule type" value="Genomic_DNA"/>
</dbReference>
<accession>A0A016UI04</accession>
<feature type="transmembrane region" description="Helical" evidence="1">
    <location>
        <begin position="187"/>
        <end position="215"/>
    </location>
</feature>
<evidence type="ECO:0000313" key="3">
    <source>
        <dbReference type="Proteomes" id="UP000024635"/>
    </source>
</evidence>
<name>A0A016UI04_9BILA</name>
<evidence type="ECO:0000256" key="1">
    <source>
        <dbReference type="SAM" id="Phobius"/>
    </source>
</evidence>
<dbReference type="Proteomes" id="UP000024635">
    <property type="component" value="Unassembled WGS sequence"/>
</dbReference>
<organism evidence="2 3">
    <name type="scientific">Ancylostoma ceylanicum</name>
    <dbReference type="NCBI Taxonomy" id="53326"/>
    <lineage>
        <taxon>Eukaryota</taxon>
        <taxon>Metazoa</taxon>
        <taxon>Ecdysozoa</taxon>
        <taxon>Nematoda</taxon>
        <taxon>Chromadorea</taxon>
        <taxon>Rhabditida</taxon>
        <taxon>Rhabditina</taxon>
        <taxon>Rhabditomorpha</taxon>
        <taxon>Strongyloidea</taxon>
        <taxon>Ancylostomatidae</taxon>
        <taxon>Ancylostomatinae</taxon>
        <taxon>Ancylostoma</taxon>
    </lineage>
</organism>
<keyword evidence="1" id="KW-0812">Transmembrane</keyword>
<evidence type="ECO:0000313" key="2">
    <source>
        <dbReference type="EMBL" id="EYC14253.1"/>
    </source>
</evidence>
<feature type="transmembrane region" description="Helical" evidence="1">
    <location>
        <begin position="90"/>
        <end position="109"/>
    </location>
</feature>
<proteinExistence type="predicted"/>